<evidence type="ECO:0000313" key="1">
    <source>
        <dbReference type="EMBL" id="MBW3130252.1"/>
    </source>
</evidence>
<gene>
    <name evidence="1" type="ORF">KYK14_16940</name>
</gene>
<dbReference type="PANTHER" id="PTHR37816:SF2">
    <property type="entry name" value="DNA TOPOLOGY MODULATION PROTEIN FLAR-RELATED PROTEIN"/>
    <property type="match status" value="1"/>
</dbReference>
<keyword evidence="2" id="KW-1185">Reference proteome</keyword>
<sequence length="179" mass="19915">MQILLTGASGSGVTTLGEALSSELNVPFFDADTYYWEPSEPPFTIRRPAPIRNQMLKADLSQHSAWIVGGSLISWGPEWQSLFDLAVFLWLPPAIRLARLQQREQDRYGDAISTDPVRQMQSEEFLNWAAGYDDGSAHGRTLAAQTAWLAALPCPVLELRGDLSVAERMVRVMQKLPVT</sequence>
<dbReference type="EMBL" id="JAHWGL010000086">
    <property type="protein sequence ID" value="MBW3130252.1"/>
    <property type="molecule type" value="Genomic_DNA"/>
</dbReference>
<protein>
    <submittedName>
        <fullName evidence="1">AAA family ATPase</fullName>
    </submittedName>
</protein>
<evidence type="ECO:0000313" key="2">
    <source>
        <dbReference type="Proteomes" id="UP000826188"/>
    </source>
</evidence>
<dbReference type="InterPro" id="IPR052922">
    <property type="entry name" value="Cytidylate_Kinase-2"/>
</dbReference>
<accession>A0ABS6X355</accession>
<dbReference type="NCBIfam" id="NF004861">
    <property type="entry name" value="PRK06217.1"/>
    <property type="match status" value="1"/>
</dbReference>
<proteinExistence type="predicted"/>
<name>A0ABS6X355_9BACT</name>
<comment type="caution">
    <text evidence="1">The sequence shown here is derived from an EMBL/GenBank/DDBJ whole genome shotgun (WGS) entry which is preliminary data.</text>
</comment>
<dbReference type="PANTHER" id="PTHR37816">
    <property type="entry name" value="YALI0E33011P"/>
    <property type="match status" value="1"/>
</dbReference>
<reference evidence="1 2" key="1">
    <citation type="submission" date="2021-07" db="EMBL/GenBank/DDBJ databases">
        <title>Hymenobacter profundi sp. nov., isolated from deep-sea water.</title>
        <authorList>
            <person name="Kim M.K."/>
        </authorList>
    </citation>
    <scope>NUCLEOTIDE SEQUENCE [LARGE SCALE GENOMIC DNA]</scope>
    <source>
        <strain evidence="1 2">M2</strain>
    </source>
</reference>
<dbReference type="Pfam" id="PF13238">
    <property type="entry name" value="AAA_18"/>
    <property type="match status" value="1"/>
</dbReference>
<organism evidence="1 2">
    <name type="scientific">Hymenobacter profundi</name>
    <dbReference type="NCBI Taxonomy" id="1982110"/>
    <lineage>
        <taxon>Bacteria</taxon>
        <taxon>Pseudomonadati</taxon>
        <taxon>Bacteroidota</taxon>
        <taxon>Cytophagia</taxon>
        <taxon>Cytophagales</taxon>
        <taxon>Hymenobacteraceae</taxon>
        <taxon>Hymenobacter</taxon>
    </lineage>
</organism>
<dbReference type="Proteomes" id="UP000826188">
    <property type="component" value="Unassembled WGS sequence"/>
</dbReference>
<dbReference type="RefSeq" id="WP_219160476.1">
    <property type="nucleotide sequence ID" value="NZ_JAHWGL010000086.1"/>
</dbReference>